<dbReference type="EMBL" id="CP011770">
    <property type="protein sequence ID" value="AKM10032.1"/>
    <property type="molecule type" value="Genomic_DNA"/>
</dbReference>
<name>A0A0G3XFV3_9SPHN</name>
<accession>A0A0G3XFV3</accession>
<organism evidence="2 3">
    <name type="scientific">Croceicoccus naphthovorans</name>
    <dbReference type="NCBI Taxonomy" id="1348774"/>
    <lineage>
        <taxon>Bacteria</taxon>
        <taxon>Pseudomonadati</taxon>
        <taxon>Pseudomonadota</taxon>
        <taxon>Alphaproteobacteria</taxon>
        <taxon>Sphingomonadales</taxon>
        <taxon>Erythrobacteraceae</taxon>
        <taxon>Croceicoccus</taxon>
    </lineage>
</organism>
<proteinExistence type="predicted"/>
<dbReference type="PATRIC" id="fig|1348774.3.peg.1815"/>
<evidence type="ECO:0000259" key="1">
    <source>
        <dbReference type="Pfam" id="PF10099"/>
    </source>
</evidence>
<dbReference type="GO" id="GO:0006417">
    <property type="term" value="P:regulation of translation"/>
    <property type="evidence" value="ECO:0007669"/>
    <property type="project" value="TreeGrafter"/>
</dbReference>
<dbReference type="OrthoDB" id="9816387at2"/>
<evidence type="ECO:0000313" key="2">
    <source>
        <dbReference type="EMBL" id="AKM10032.1"/>
    </source>
</evidence>
<dbReference type="InterPro" id="IPR051474">
    <property type="entry name" value="Anti-sigma-K/W_factor"/>
</dbReference>
<sequence length="241" mass="24982">MAEAGDPDMLAGEYALRVLEGQELAEARQRMLSDRAFATEVSWWENRLGTWSEQIAAVQPSASVWQAIEVYLNGTGDDVVMPIRRGPAPWSIAVALAGLGAAAAAIALFVATPGVAPVPTPVPTETGFPSGQLVAQLAAEDGGVRLASVIDPDGRTLSLNARGLQPAEGQASELWVIPEGGAPVSLGLIPADGRLARELSADEADLMREGATFAVTYEQAEGAPHAAPTLPIIVAGTLDQV</sequence>
<evidence type="ECO:0000313" key="3">
    <source>
        <dbReference type="Proteomes" id="UP000035287"/>
    </source>
</evidence>
<protein>
    <recommendedName>
        <fullName evidence="1">Anti-sigma K factor RskA C-terminal domain-containing protein</fullName>
    </recommendedName>
</protein>
<gene>
    <name evidence="2" type="ORF">AB433_08660</name>
</gene>
<dbReference type="GO" id="GO:0005886">
    <property type="term" value="C:plasma membrane"/>
    <property type="evidence" value="ECO:0007669"/>
    <property type="project" value="InterPro"/>
</dbReference>
<dbReference type="Pfam" id="PF10099">
    <property type="entry name" value="RskA_C"/>
    <property type="match status" value="1"/>
</dbReference>
<dbReference type="AlphaFoldDB" id="A0A0G3XFV3"/>
<keyword evidence="3" id="KW-1185">Reference proteome</keyword>
<dbReference type="GO" id="GO:0016989">
    <property type="term" value="F:sigma factor antagonist activity"/>
    <property type="evidence" value="ECO:0007669"/>
    <property type="project" value="TreeGrafter"/>
</dbReference>
<dbReference type="PANTHER" id="PTHR37461">
    <property type="entry name" value="ANTI-SIGMA-K FACTOR RSKA"/>
    <property type="match status" value="1"/>
</dbReference>
<dbReference type="Proteomes" id="UP000035287">
    <property type="component" value="Chromosome"/>
</dbReference>
<dbReference type="InterPro" id="IPR018764">
    <property type="entry name" value="RskA_C"/>
</dbReference>
<feature type="domain" description="Anti-sigma K factor RskA C-terminal" evidence="1">
    <location>
        <begin position="100"/>
        <end position="232"/>
    </location>
</feature>
<dbReference type="PANTHER" id="PTHR37461:SF1">
    <property type="entry name" value="ANTI-SIGMA-K FACTOR RSKA"/>
    <property type="match status" value="1"/>
</dbReference>
<dbReference type="RefSeq" id="WP_047820712.1">
    <property type="nucleotide sequence ID" value="NZ_CP011770.1"/>
</dbReference>
<dbReference type="KEGG" id="cna:AB433_08660"/>
<reference evidence="2 3" key="1">
    <citation type="submission" date="2015-06" db="EMBL/GenBank/DDBJ databases">
        <authorList>
            <person name="Zeng Y."/>
            <person name="Huang Y."/>
        </authorList>
    </citation>
    <scope>NUCLEOTIDE SEQUENCE [LARGE SCALE GENOMIC DNA]</scope>
    <source>
        <strain evidence="2 3">PQ-2</strain>
    </source>
</reference>
<dbReference type="STRING" id="1348774.AB433_08660"/>